<feature type="transmembrane region" description="Helical" evidence="9">
    <location>
        <begin position="365"/>
        <end position="388"/>
    </location>
</feature>
<reference evidence="11 12" key="1">
    <citation type="submission" date="2023-07" db="EMBL/GenBank/DDBJ databases">
        <title>Genomic Encyclopedia of Type Strains, Phase IV (KMG-IV): sequencing the most valuable type-strain genomes for metagenomic binning, comparative biology and taxonomic classification.</title>
        <authorList>
            <person name="Goeker M."/>
        </authorList>
    </citation>
    <scope>NUCLEOTIDE SEQUENCE [LARGE SCALE GENOMIC DNA]</scope>
    <source>
        <strain evidence="11 12">DSM 29005</strain>
    </source>
</reference>
<dbReference type="InterPro" id="IPR047817">
    <property type="entry name" value="ABC2_TM_bact-type"/>
</dbReference>
<keyword evidence="4" id="KW-1003">Cell membrane</keyword>
<dbReference type="Proteomes" id="UP001234495">
    <property type="component" value="Unassembled WGS sequence"/>
</dbReference>
<comment type="caution">
    <text evidence="11">The sequence shown here is derived from an EMBL/GenBank/DDBJ whole genome shotgun (WGS) entry which is preliminary data.</text>
</comment>
<feature type="transmembrane region" description="Helical" evidence="9">
    <location>
        <begin position="334"/>
        <end position="358"/>
    </location>
</feature>
<dbReference type="Gene3D" id="3.40.1710.10">
    <property type="entry name" value="abc type-2 transporter like domain"/>
    <property type="match status" value="1"/>
</dbReference>
<keyword evidence="5 9" id="KW-0812">Transmembrane</keyword>
<feature type="transmembrane region" description="Helical" evidence="9">
    <location>
        <begin position="422"/>
        <end position="442"/>
    </location>
</feature>
<evidence type="ECO:0000313" key="12">
    <source>
        <dbReference type="Proteomes" id="UP001234495"/>
    </source>
</evidence>
<name>A0ABT9ZAV4_9BACI</name>
<evidence type="ECO:0000256" key="2">
    <source>
        <dbReference type="ARBA" id="ARBA00007783"/>
    </source>
</evidence>
<feature type="transmembrane region" description="Helical" evidence="9">
    <location>
        <begin position="258"/>
        <end position="278"/>
    </location>
</feature>
<dbReference type="InterPro" id="IPR051449">
    <property type="entry name" value="ABC-2_transporter_component"/>
</dbReference>
<keyword evidence="6 9" id="KW-1133">Transmembrane helix</keyword>
<protein>
    <submittedName>
        <fullName evidence="11">ABC-2 type transport system permease protein</fullName>
    </submittedName>
</protein>
<evidence type="ECO:0000256" key="7">
    <source>
        <dbReference type="ARBA" id="ARBA00023136"/>
    </source>
</evidence>
<comment type="subcellular location">
    <subcellularLocation>
        <location evidence="1">Cell membrane</location>
        <topology evidence="1">Multi-pass membrane protein</topology>
    </subcellularLocation>
</comment>
<sequence length="447" mass="49084">MKLSAIIKKDVKILFKDKAALVVLFLLPLMFITVMSFALMPVFNADGGNVVKVLVVDQDKTTQSKQFIKDINKVEGIKAVTEIDKKTLDLKESKQYITNGKYPLLIEIPKGFETNVVKNEKVTLNVFEDPAQANTNSVITKAVEGVSREFSIQFLVSIMVDNQVKNIQTMVDEEIDTIQTDLNSEIQTELDKIKEQSGIDIAIPAVANEEENLDYDGIKDDLVTEAGNALNEPAIQTKSETVSGGNESKKPDSFQQSVPGYTVMFAFFIVLFASRSFITERNEGTFKRILAAPVSKGSLFVGKMIPNFIIGLVQVFSMLLFGRFVFGVSLGDSLLGLILISVAMVFVSSSLGMFVASFVKTEAQVVGLSMMIVLTLAALGGTMVPLFIMPEFMQKIALITPHAWALTGYQDLLVRGQGLADISLNIIVLLCIGLVLTTLSIFRMKFD</sequence>
<dbReference type="EMBL" id="JAUSUD010000001">
    <property type="protein sequence ID" value="MDQ0229069.1"/>
    <property type="molecule type" value="Genomic_DNA"/>
</dbReference>
<proteinExistence type="inferred from homology"/>
<accession>A0ABT9ZAV4</accession>
<evidence type="ECO:0000256" key="4">
    <source>
        <dbReference type="ARBA" id="ARBA00022475"/>
    </source>
</evidence>
<feature type="transmembrane region" description="Helical" evidence="9">
    <location>
        <begin position="299"/>
        <end position="322"/>
    </location>
</feature>
<evidence type="ECO:0000256" key="5">
    <source>
        <dbReference type="ARBA" id="ARBA00022692"/>
    </source>
</evidence>
<evidence type="ECO:0000313" key="11">
    <source>
        <dbReference type="EMBL" id="MDQ0229069.1"/>
    </source>
</evidence>
<dbReference type="Pfam" id="PF12698">
    <property type="entry name" value="ABC2_membrane_3"/>
    <property type="match status" value="1"/>
</dbReference>
<keyword evidence="3" id="KW-0813">Transport</keyword>
<dbReference type="RefSeq" id="WP_307336153.1">
    <property type="nucleotide sequence ID" value="NZ_JAUSUD010000001.1"/>
</dbReference>
<gene>
    <name evidence="11" type="ORF">J2S19_000319</name>
</gene>
<evidence type="ECO:0000256" key="1">
    <source>
        <dbReference type="ARBA" id="ARBA00004651"/>
    </source>
</evidence>
<evidence type="ECO:0000256" key="6">
    <source>
        <dbReference type="ARBA" id="ARBA00022989"/>
    </source>
</evidence>
<comment type="similarity">
    <text evidence="2">Belongs to the ABC-2 integral membrane protein family.</text>
</comment>
<dbReference type="PANTHER" id="PTHR30294">
    <property type="entry name" value="MEMBRANE COMPONENT OF ABC TRANSPORTER YHHJ-RELATED"/>
    <property type="match status" value="1"/>
</dbReference>
<evidence type="ECO:0000256" key="8">
    <source>
        <dbReference type="SAM" id="MobiDB-lite"/>
    </source>
</evidence>
<feature type="transmembrane region" description="Helical" evidence="9">
    <location>
        <begin position="21"/>
        <end position="43"/>
    </location>
</feature>
<feature type="compositionally biased region" description="Polar residues" evidence="8">
    <location>
        <begin position="234"/>
        <end position="246"/>
    </location>
</feature>
<evidence type="ECO:0000256" key="9">
    <source>
        <dbReference type="SAM" id="Phobius"/>
    </source>
</evidence>
<keyword evidence="12" id="KW-1185">Reference proteome</keyword>
<organism evidence="11 12">
    <name type="scientific">Metabacillus malikii</name>
    <dbReference type="NCBI Taxonomy" id="1504265"/>
    <lineage>
        <taxon>Bacteria</taxon>
        <taxon>Bacillati</taxon>
        <taxon>Bacillota</taxon>
        <taxon>Bacilli</taxon>
        <taxon>Bacillales</taxon>
        <taxon>Bacillaceae</taxon>
        <taxon>Metabacillus</taxon>
    </lineage>
</organism>
<dbReference type="PANTHER" id="PTHR30294:SF38">
    <property type="entry name" value="TRANSPORT PERMEASE PROTEIN"/>
    <property type="match status" value="1"/>
</dbReference>
<evidence type="ECO:0000256" key="3">
    <source>
        <dbReference type="ARBA" id="ARBA00022448"/>
    </source>
</evidence>
<dbReference type="InterPro" id="IPR013525">
    <property type="entry name" value="ABC2_TM"/>
</dbReference>
<evidence type="ECO:0000259" key="10">
    <source>
        <dbReference type="PROSITE" id="PS51012"/>
    </source>
</evidence>
<keyword evidence="7 9" id="KW-0472">Membrane</keyword>
<feature type="domain" description="ABC transmembrane type-2" evidence="10">
    <location>
        <begin position="223"/>
        <end position="447"/>
    </location>
</feature>
<feature type="region of interest" description="Disordered" evidence="8">
    <location>
        <begin position="234"/>
        <end position="253"/>
    </location>
</feature>
<dbReference type="PROSITE" id="PS51012">
    <property type="entry name" value="ABC_TM2"/>
    <property type="match status" value="1"/>
</dbReference>